<name>A0A223MBC0_ACTPL</name>
<reference evidence="1 2" key="1">
    <citation type="submission" date="2018-12" db="EMBL/GenBank/DDBJ databases">
        <authorList>
            <consortium name="Pathogen Informatics"/>
        </authorList>
    </citation>
    <scope>NUCLEOTIDE SEQUENCE [LARGE SCALE GENOMIC DNA]</scope>
    <source>
        <strain evidence="1 2">NCTC10976</strain>
    </source>
</reference>
<evidence type="ECO:0000313" key="1">
    <source>
        <dbReference type="EMBL" id="VEJ17028.1"/>
    </source>
</evidence>
<proteinExistence type="predicted"/>
<accession>A0A223MBC0</accession>
<dbReference type="Proteomes" id="UP000275510">
    <property type="component" value="Chromosome"/>
</dbReference>
<protein>
    <submittedName>
        <fullName evidence="1">Alpha-glucosidase</fullName>
    </submittedName>
</protein>
<sequence length="61" mass="7091">MVKLRCSETNIYIDIHKQGNWIPAYKELRITLPDNETRQLVINGNVFTKGELFSLNNPKES</sequence>
<organism evidence="1 2">
    <name type="scientific">Actinobacillus pleuropneumoniae</name>
    <name type="common">Haemophilus pleuropneumoniae</name>
    <dbReference type="NCBI Taxonomy" id="715"/>
    <lineage>
        <taxon>Bacteria</taxon>
        <taxon>Pseudomonadati</taxon>
        <taxon>Pseudomonadota</taxon>
        <taxon>Gammaproteobacteria</taxon>
        <taxon>Pasteurellales</taxon>
        <taxon>Pasteurellaceae</taxon>
        <taxon>Actinobacillus</taxon>
    </lineage>
</organism>
<gene>
    <name evidence="1" type="ORF">NCTC10976_01133</name>
</gene>
<dbReference type="RefSeq" id="WP_286673141.1">
    <property type="nucleotide sequence ID" value="NZ_CP190061.1"/>
</dbReference>
<dbReference type="AlphaFoldDB" id="A0A223MBC0"/>
<dbReference type="EMBL" id="LR134515">
    <property type="protein sequence ID" value="VEJ17028.1"/>
    <property type="molecule type" value="Genomic_DNA"/>
</dbReference>
<evidence type="ECO:0000313" key="2">
    <source>
        <dbReference type="Proteomes" id="UP000275510"/>
    </source>
</evidence>